<proteinExistence type="predicted"/>
<evidence type="ECO:0000313" key="1">
    <source>
        <dbReference type="EMBL" id="ANT39992.1"/>
    </source>
</evidence>
<protein>
    <submittedName>
        <fullName evidence="1">Uncharacterized protein</fullName>
    </submittedName>
</protein>
<evidence type="ECO:0000313" key="2">
    <source>
        <dbReference type="Proteomes" id="UP000221937"/>
    </source>
</evidence>
<sequence>MWDVVFIDKYDIENTGIVYAETKADAALKCFEVFESVIIKSIIKVG</sequence>
<organism evidence="1 2">
    <name type="scientific">Bacillus phage vB_BtS_BMBtp14</name>
    <dbReference type="NCBI Taxonomy" id="1868826"/>
    <lineage>
        <taxon>Viruses</taxon>
        <taxon>Duplodnaviria</taxon>
        <taxon>Heunggongvirae</taxon>
        <taxon>Uroviricota</taxon>
        <taxon>Caudoviricetes</taxon>
        <taxon>Skryabinvirinae</taxon>
        <taxon>Bembunaquatrovirus</taxon>
        <taxon>Bembunaquatrovirus BMBtp14</taxon>
    </lineage>
</organism>
<accession>A0A1B1P7A9</accession>
<dbReference type="Proteomes" id="UP000221937">
    <property type="component" value="Segment"/>
</dbReference>
<gene>
    <name evidence="1" type="ORF">BMBtpLA2_32</name>
</gene>
<name>A0A1B1P7A9_9CAUD</name>
<keyword evidence="2" id="KW-1185">Reference proteome</keyword>
<dbReference type="EMBL" id="KX190833">
    <property type="protein sequence ID" value="ANT39992.1"/>
    <property type="molecule type" value="Genomic_DNA"/>
</dbReference>
<reference evidence="1 2" key="1">
    <citation type="submission" date="2016-05" db="EMBL/GenBank/DDBJ databases">
        <title>Undiscovered low abundance phages are ubiquitous in bacterial genomes.</title>
        <authorList>
            <person name="Dong Z."/>
            <person name="Liu H."/>
            <person name="Zheng J."/>
            <person name="Peng D."/>
        </authorList>
    </citation>
    <scope>NUCLEOTIDE SEQUENCE [LARGE SCALE GENOMIC DNA]</scope>
</reference>